<feature type="region of interest" description="Disordered" evidence="9">
    <location>
        <begin position="1"/>
        <end position="37"/>
    </location>
</feature>
<evidence type="ECO:0000256" key="6">
    <source>
        <dbReference type="ARBA" id="ARBA00023098"/>
    </source>
</evidence>
<dbReference type="Proteomes" id="UP000033710">
    <property type="component" value="Unassembled WGS sequence"/>
</dbReference>
<keyword evidence="7 8" id="KW-0472">Membrane</keyword>
<feature type="compositionally biased region" description="Low complexity" evidence="9">
    <location>
        <begin position="21"/>
        <end position="33"/>
    </location>
</feature>
<keyword evidence="3 8" id="KW-0378">Hydrolase</keyword>
<dbReference type="GO" id="GO:0010945">
    <property type="term" value="F:coenzyme A diphosphatase activity"/>
    <property type="evidence" value="ECO:0007669"/>
    <property type="project" value="InterPro"/>
</dbReference>
<evidence type="ECO:0000256" key="8">
    <source>
        <dbReference type="HAMAP-Rule" id="MF_03231"/>
    </source>
</evidence>
<comment type="catalytic activity">
    <reaction evidence="8">
        <text>hexadecanoyl-CoA + H2O = S-hexadecanoyl-4'-phosphopantetheine + adenosine 3',5'-bisphosphate + 2 H(+)</text>
        <dbReference type="Rhea" id="RHEA:50032"/>
        <dbReference type="ChEBI" id="CHEBI:15377"/>
        <dbReference type="ChEBI" id="CHEBI:15378"/>
        <dbReference type="ChEBI" id="CHEBI:57379"/>
        <dbReference type="ChEBI" id="CHEBI:58343"/>
        <dbReference type="ChEBI" id="CHEBI:132018"/>
    </reaction>
</comment>
<dbReference type="PANTHER" id="PTHR23129">
    <property type="entry name" value="ACYL-COENZYME A DIPHOSPHATASE FITM2"/>
    <property type="match status" value="1"/>
</dbReference>
<dbReference type="GeneID" id="27663043"/>
<feature type="active site" evidence="8">
    <location>
        <position position="366"/>
    </location>
</feature>
<organism evidence="11 12">
    <name type="scientific">Sporothrix schenckii 1099-18</name>
    <dbReference type="NCBI Taxonomy" id="1397361"/>
    <lineage>
        <taxon>Eukaryota</taxon>
        <taxon>Fungi</taxon>
        <taxon>Dikarya</taxon>
        <taxon>Ascomycota</taxon>
        <taxon>Pezizomycotina</taxon>
        <taxon>Sordariomycetes</taxon>
        <taxon>Sordariomycetidae</taxon>
        <taxon>Ophiostomatales</taxon>
        <taxon>Ophiostomataceae</taxon>
        <taxon>Sporothrix</taxon>
    </lineage>
</organism>
<dbReference type="KEGG" id="ssck:SPSK_00819"/>
<reference evidence="11 12" key="1">
    <citation type="journal article" date="2014" name="BMC Genomics">
        <title>Comparative genomics of the major fungal agents of human and animal Sporotrichosis: Sporothrix schenckii and Sporothrix brasiliensis.</title>
        <authorList>
            <person name="Teixeira M.M."/>
            <person name="de Almeida L.G."/>
            <person name="Kubitschek-Barreira P."/>
            <person name="Alves F.L."/>
            <person name="Kioshima E.S."/>
            <person name="Abadio A.K."/>
            <person name="Fernandes L."/>
            <person name="Derengowski L.S."/>
            <person name="Ferreira K.S."/>
            <person name="Souza R.C."/>
            <person name="Ruiz J.C."/>
            <person name="de Andrade N.C."/>
            <person name="Paes H.C."/>
            <person name="Nicola A.M."/>
            <person name="Albuquerque P."/>
            <person name="Gerber A.L."/>
            <person name="Martins V.P."/>
            <person name="Peconick L.D."/>
            <person name="Neto A.V."/>
            <person name="Chaucanez C.B."/>
            <person name="Silva P.A."/>
            <person name="Cunha O.L."/>
            <person name="de Oliveira F.F."/>
            <person name="dos Santos T.C."/>
            <person name="Barros A.L."/>
            <person name="Soares M.A."/>
            <person name="de Oliveira L.M."/>
            <person name="Marini M.M."/>
            <person name="Villalobos-Duno H."/>
            <person name="Cunha M.M."/>
            <person name="de Hoog S."/>
            <person name="da Silveira J.F."/>
            <person name="Henrissat B."/>
            <person name="Nino-Vega G.A."/>
            <person name="Cisalpino P.S."/>
            <person name="Mora-Montes H.M."/>
            <person name="Almeida S.R."/>
            <person name="Stajich J.E."/>
            <person name="Lopes-Bezerra L.M."/>
            <person name="Vasconcelos A.T."/>
            <person name="Felipe M.S."/>
        </authorList>
    </citation>
    <scope>NUCLEOTIDE SEQUENCE [LARGE SCALE GENOMIC DNA]</scope>
    <source>
        <strain evidence="11 12">1099-18</strain>
    </source>
</reference>
<evidence type="ECO:0000256" key="9">
    <source>
        <dbReference type="SAM" id="MobiDB-lite"/>
    </source>
</evidence>
<comment type="subcellular location">
    <subcellularLocation>
        <location evidence="1 8">Endoplasmic reticulum membrane</location>
        <topology evidence="1 8">Multi-pass membrane protein</topology>
    </subcellularLocation>
</comment>
<evidence type="ECO:0000256" key="7">
    <source>
        <dbReference type="ARBA" id="ARBA00023136"/>
    </source>
</evidence>
<comment type="catalytic activity">
    <reaction evidence="8">
        <text>(9Z)-octadecenoyl-CoA + H2O = S-(9Z-octadecenoyl)-4'-phosphopantetheine + adenosine 3',5'-bisphosphate + 2 H(+)</text>
        <dbReference type="Rhea" id="RHEA:65564"/>
        <dbReference type="ChEBI" id="CHEBI:15377"/>
        <dbReference type="ChEBI" id="CHEBI:15378"/>
        <dbReference type="ChEBI" id="CHEBI:57387"/>
        <dbReference type="ChEBI" id="CHEBI:58343"/>
        <dbReference type="ChEBI" id="CHEBI:156553"/>
    </reaction>
</comment>
<evidence type="ECO:0000256" key="10">
    <source>
        <dbReference type="SAM" id="Phobius"/>
    </source>
</evidence>
<dbReference type="Pfam" id="PF10261">
    <property type="entry name" value="FIT"/>
    <property type="match status" value="1"/>
</dbReference>
<evidence type="ECO:0000256" key="1">
    <source>
        <dbReference type="ARBA" id="ARBA00004477"/>
    </source>
</evidence>
<proteinExistence type="inferred from homology"/>
<evidence type="ECO:0000313" key="12">
    <source>
        <dbReference type="Proteomes" id="UP000033710"/>
    </source>
</evidence>
<reference evidence="11 12" key="2">
    <citation type="journal article" date="2015" name="Eukaryot. Cell">
        <title>Asexual propagation of a virulent clone complex in a human and feline outbreak of sporotrichosis.</title>
        <authorList>
            <person name="Teixeira Mde M."/>
            <person name="Rodrigues A.M."/>
            <person name="Tsui C.K."/>
            <person name="de Almeida L.G."/>
            <person name="Van Diepeningen A.D."/>
            <person name="van den Ende B.G."/>
            <person name="Fernandes G.F."/>
            <person name="Kano R."/>
            <person name="Hamelin R.C."/>
            <person name="Lopes-Bezerra L.M."/>
            <person name="Vasconcelos A.T."/>
            <person name="de Hoog S."/>
            <person name="de Camargo Z.P."/>
            <person name="Felipe M.S."/>
        </authorList>
    </citation>
    <scope>NUCLEOTIDE SEQUENCE [LARGE SCALE GENOMIC DNA]</scope>
    <source>
        <strain evidence="11 12">1099-18</strain>
    </source>
</reference>
<gene>
    <name evidence="8" type="primary">SCS3</name>
    <name evidence="8" type="synonym">FIT2B</name>
    <name evidence="11" type="ORF">SPSK_00819</name>
</gene>
<feature type="transmembrane region" description="Helical" evidence="10">
    <location>
        <begin position="117"/>
        <end position="135"/>
    </location>
</feature>
<dbReference type="AlphaFoldDB" id="A0A0F2LZE8"/>
<dbReference type="GO" id="GO:0140042">
    <property type="term" value="P:lipid droplet formation"/>
    <property type="evidence" value="ECO:0007669"/>
    <property type="project" value="UniProtKB-UniRule"/>
</dbReference>
<name>A0A0F2LZE8_SPOSC</name>
<dbReference type="EC" id="3.6.1.-" evidence="8"/>
<keyword evidence="4 8" id="KW-0256">Endoplasmic reticulum</keyword>
<evidence type="ECO:0000256" key="4">
    <source>
        <dbReference type="ARBA" id="ARBA00022824"/>
    </source>
</evidence>
<dbReference type="HAMAP" id="MF_03231">
    <property type="entry name" value="SCS3"/>
    <property type="match status" value="1"/>
</dbReference>
<comment type="catalytic activity">
    <reaction evidence="8">
        <text>an acyl-CoA + H2O = an acyl-4'-phosphopantetheine + adenosine 3',5'-bisphosphate + 2 H(+)</text>
        <dbReference type="Rhea" id="RHEA:50044"/>
        <dbReference type="ChEBI" id="CHEBI:15377"/>
        <dbReference type="ChEBI" id="CHEBI:15378"/>
        <dbReference type="ChEBI" id="CHEBI:58342"/>
        <dbReference type="ChEBI" id="CHEBI:58343"/>
        <dbReference type="ChEBI" id="CHEBI:132023"/>
    </reaction>
</comment>
<evidence type="ECO:0000256" key="5">
    <source>
        <dbReference type="ARBA" id="ARBA00022989"/>
    </source>
</evidence>
<keyword evidence="8" id="KW-0594">Phospholipid biosynthesis</keyword>
<feature type="transmembrane region" description="Helical" evidence="10">
    <location>
        <begin position="156"/>
        <end position="176"/>
    </location>
</feature>
<keyword evidence="8" id="KW-0444">Lipid biosynthesis</keyword>
<dbReference type="RefSeq" id="XP_016584551.1">
    <property type="nucleotide sequence ID" value="XM_016727766.1"/>
</dbReference>
<comment type="caution">
    <text evidence="11">The sequence shown here is derived from an EMBL/GenBank/DDBJ whole genome shotgun (WGS) entry which is preliminary data.</text>
</comment>
<comment type="similarity">
    <text evidence="8">Belongs to the FIT family. Fungal FIT2B/SCS3 subfamily.</text>
</comment>
<dbReference type="PANTHER" id="PTHR23129:SF0">
    <property type="entry name" value="ACYL-COENZYME A DIPHOSPHATASE FITM2"/>
    <property type="match status" value="1"/>
</dbReference>
<dbReference type="VEuPathDB" id="FungiDB:SPSK_00819"/>
<comment type="function">
    <text evidence="8">Fatty acyl-coenzyme A (CoA) diphosphatase that hydrolyzes fatty acyl-CoA to yield acyl-4'-phosphopantetheine and adenosine 3',5'-bisphosphate. Preferentially hydrolyzes unsaturated long-chain acyl-CoA substrates in the endoplasmic reticulum (ER) lumen. This catalytic activity is required for maintaining ER structure and for lipid droplets (LDs) biogenesis, which are lipid storage organelles involved in maintaining lipid and energy homeostasis. May directly bind to diacylglycerol (DAGs) and triacylglycerol, which is also important for LD biogenesis. May support directional budding of nacent LDs from the ER into the cytosol by reducing DAG levels at sites of LD formation. May play a role in the regulation of cell morphology and cytoskeletal organization. Involved in phospholipid biosynthesis.</text>
</comment>
<protein>
    <recommendedName>
        <fullName evidence="8">Acyl-coenzyme A diphosphatase SCS3</fullName>
        <ecNumber evidence="8">3.6.1.-</ecNumber>
    </recommendedName>
    <alternativeName>
        <fullName evidence="8">FIT family protein SCS3</fullName>
    </alternativeName>
</protein>
<dbReference type="GO" id="GO:0005789">
    <property type="term" value="C:endoplasmic reticulum membrane"/>
    <property type="evidence" value="ECO:0007669"/>
    <property type="project" value="UniProtKB-SubCell"/>
</dbReference>
<dbReference type="InterPro" id="IPR046400">
    <property type="entry name" value="SCS3"/>
</dbReference>
<comment type="catalytic activity">
    <reaction evidence="8">
        <text>(5Z,8Z,11Z,14Z)-eicosatetraenoyl-CoA + H2O = S-(5Z,8Z,11Z,14Z-eicosatetraenoyl)-4'-phosphopantetheine + adenosine 3',5'-bisphosphate + 2 H(+)</text>
        <dbReference type="Rhea" id="RHEA:65568"/>
        <dbReference type="ChEBI" id="CHEBI:15377"/>
        <dbReference type="ChEBI" id="CHEBI:15378"/>
        <dbReference type="ChEBI" id="CHEBI:57368"/>
        <dbReference type="ChEBI" id="CHEBI:58343"/>
        <dbReference type="ChEBI" id="CHEBI:156554"/>
    </reaction>
</comment>
<evidence type="ECO:0000313" key="11">
    <source>
        <dbReference type="EMBL" id="KJR81875.1"/>
    </source>
</evidence>
<feature type="transmembrane region" description="Helical" evidence="10">
    <location>
        <begin position="47"/>
        <end position="65"/>
    </location>
</feature>
<keyword evidence="2 8" id="KW-0812">Transmembrane</keyword>
<evidence type="ECO:0000256" key="3">
    <source>
        <dbReference type="ARBA" id="ARBA00022801"/>
    </source>
</evidence>
<dbReference type="InterPro" id="IPR019388">
    <property type="entry name" value="FIT"/>
</dbReference>
<feature type="transmembrane region" description="Helical" evidence="10">
    <location>
        <begin position="342"/>
        <end position="366"/>
    </location>
</feature>
<keyword evidence="5 8" id="KW-1133">Transmembrane helix</keyword>
<dbReference type="EMBL" id="AXCR01000011">
    <property type="protein sequence ID" value="KJR81875.1"/>
    <property type="molecule type" value="Genomic_DNA"/>
</dbReference>
<evidence type="ECO:0000256" key="2">
    <source>
        <dbReference type="ARBA" id="ARBA00022692"/>
    </source>
</evidence>
<sequence>MASSPRPAEPQLRQKPKMADTPASASSTPAPAARRGSPFLPTSRESLLLAVFPVLLLFGTLFSLLSPQTRAAAAAGAASTGSGPGSGTAHYPQTPSLAPSYFARKDNLLNVFFVKRGWFWITVTFAFFVGTHPYYAEPSAPRKHVLGRRSAAVLRWGLVTGWWFLVTQWFFGPALIDRNYRLTGGGCQALQALTDEAGAAASSGEGGKHAEATYQFLEAATASACKHAGGQWRGGHDISGHVFLLVLGTTFLAQEVGWVLWRQAQRRAAISGGVSGSTSHSSSAARVVDTRLLVMDDGAVKSAEVEAGLATGRTGEQNSSAARAGLMQPDTRSANAALLSRVALRVTAAAIGLSLWMLLMTAIYFHTWFEKLTGLLVALVAFYSVYVLPRWVPALRRVVGLPGL</sequence>
<dbReference type="OrthoDB" id="5579088at2759"/>
<feature type="transmembrane region" description="Helical" evidence="10">
    <location>
        <begin position="372"/>
        <end position="388"/>
    </location>
</feature>
<keyword evidence="6" id="KW-0443">Lipid metabolism</keyword>
<dbReference type="GO" id="GO:0008654">
    <property type="term" value="P:phospholipid biosynthetic process"/>
    <property type="evidence" value="ECO:0007669"/>
    <property type="project" value="UniProtKB-KW"/>
</dbReference>
<feature type="active site" evidence="8">
    <location>
        <position position="241"/>
    </location>
</feature>
<accession>A0A0F2LZE8</accession>
<keyword evidence="8" id="KW-1208">Phospholipid metabolism</keyword>